<dbReference type="AlphaFoldDB" id="A0A8K0CI19"/>
<gene>
    <name evidence="6" type="ORF">ILUMI_21937</name>
</gene>
<evidence type="ECO:0000256" key="5">
    <source>
        <dbReference type="SAM" id="Phobius"/>
    </source>
</evidence>
<evidence type="ECO:0000256" key="2">
    <source>
        <dbReference type="ARBA" id="ARBA00022692"/>
    </source>
</evidence>
<name>A0A8K0CI19_IGNLU</name>
<dbReference type="EMBL" id="VTPC01090207">
    <property type="protein sequence ID" value="KAF2884245.1"/>
    <property type="molecule type" value="Genomic_DNA"/>
</dbReference>
<reference evidence="6" key="1">
    <citation type="submission" date="2019-08" db="EMBL/GenBank/DDBJ databases">
        <title>The genome of the North American firefly Photinus pyralis.</title>
        <authorList>
            <consortium name="Photinus pyralis genome working group"/>
            <person name="Fallon T.R."/>
            <person name="Sander Lower S.E."/>
            <person name="Weng J.-K."/>
        </authorList>
    </citation>
    <scope>NUCLEOTIDE SEQUENCE</scope>
    <source>
        <strain evidence="6">TRF0915ILg1</strain>
        <tissue evidence="6">Whole body</tissue>
    </source>
</reference>
<comment type="caution">
    <text evidence="6">The sequence shown here is derived from an EMBL/GenBank/DDBJ whole genome shotgun (WGS) entry which is preliminary data.</text>
</comment>
<comment type="subcellular location">
    <subcellularLocation>
        <location evidence="1">Membrane</location>
        <topology evidence="1">Multi-pass membrane protein</topology>
    </subcellularLocation>
</comment>
<dbReference type="SUPFAM" id="SSF103473">
    <property type="entry name" value="MFS general substrate transporter"/>
    <property type="match status" value="1"/>
</dbReference>
<dbReference type="Proteomes" id="UP000801492">
    <property type="component" value="Unassembled WGS sequence"/>
</dbReference>
<feature type="transmembrane region" description="Helical" evidence="5">
    <location>
        <begin position="291"/>
        <end position="307"/>
    </location>
</feature>
<feature type="transmembrane region" description="Helical" evidence="5">
    <location>
        <begin position="225"/>
        <end position="246"/>
    </location>
</feature>
<dbReference type="Pfam" id="PF07690">
    <property type="entry name" value="MFS_1"/>
    <property type="match status" value="1"/>
</dbReference>
<evidence type="ECO:0000256" key="1">
    <source>
        <dbReference type="ARBA" id="ARBA00004141"/>
    </source>
</evidence>
<dbReference type="PANTHER" id="PTHR23507:SF1">
    <property type="entry name" value="FI18259P1-RELATED"/>
    <property type="match status" value="1"/>
</dbReference>
<sequence length="505" mass="57374">MEEFVEEIPAKPSVKHNLNFVQKLRFIFSNITVEPMLVCFVLPNIMASLTTQNLNLEKACRVNLKLDNEICNALSIRNSSGYNQSDEIAVQRLVASAYVWKNVVQSIFPVILLPFIGSWSDRYKRRKTCIFLPMTGEIFTNIGFLLCTYFFYQLPMEVNVATEVLPLALTGGWNVMFLGTFTYVCAMSSVETRTLRIGVVHVLFNISLTVGNALSGVLYQIMGFYGVFSLALGIYTVGILYGIIFVKEDRRGRQKRKKGVNFLRDFFDFKHITNTFEVVFKNGEGNRKKKVYLIMFLAMMIIGPIYGEMNVLYLYTRYKFHWNELDFSIFFTYSCIAHLLGCTFALAFFSKFLKLDDALLGLISSVSKICGCLVYAFAPTSLVFYIGTLVEVFNGTAFIAMRSIISKLVSGDELGKMNSIFGMSEALMPLVYGPMYSALYKATITIFPGSFYLLGSFLTIPAVIIFIWLYQNRITKIPSTNENEEKQEELLTTESRLLEEKTVIT</sequence>
<protein>
    <recommendedName>
        <fullName evidence="8">Proton-coupled folate transporter</fullName>
    </recommendedName>
</protein>
<feature type="transmembrane region" description="Helical" evidence="5">
    <location>
        <begin position="327"/>
        <end position="349"/>
    </location>
</feature>
<feature type="transmembrane region" description="Helical" evidence="5">
    <location>
        <begin position="198"/>
        <end position="219"/>
    </location>
</feature>
<evidence type="ECO:0000256" key="4">
    <source>
        <dbReference type="ARBA" id="ARBA00023136"/>
    </source>
</evidence>
<keyword evidence="4 5" id="KW-0472">Membrane</keyword>
<proteinExistence type="predicted"/>
<dbReference type="OrthoDB" id="3026777at2759"/>
<accession>A0A8K0CI19</accession>
<organism evidence="6 7">
    <name type="scientific">Ignelater luminosus</name>
    <name type="common">Cucubano</name>
    <name type="synonym">Pyrophorus luminosus</name>
    <dbReference type="NCBI Taxonomy" id="2038154"/>
    <lineage>
        <taxon>Eukaryota</taxon>
        <taxon>Metazoa</taxon>
        <taxon>Ecdysozoa</taxon>
        <taxon>Arthropoda</taxon>
        <taxon>Hexapoda</taxon>
        <taxon>Insecta</taxon>
        <taxon>Pterygota</taxon>
        <taxon>Neoptera</taxon>
        <taxon>Endopterygota</taxon>
        <taxon>Coleoptera</taxon>
        <taxon>Polyphaga</taxon>
        <taxon>Elateriformia</taxon>
        <taxon>Elateroidea</taxon>
        <taxon>Elateridae</taxon>
        <taxon>Agrypninae</taxon>
        <taxon>Pyrophorini</taxon>
        <taxon>Ignelater</taxon>
    </lineage>
</organism>
<dbReference type="PANTHER" id="PTHR23507">
    <property type="entry name" value="ZGC:174356"/>
    <property type="match status" value="1"/>
</dbReference>
<dbReference type="Gene3D" id="1.20.1250.20">
    <property type="entry name" value="MFS general substrate transporter like domains"/>
    <property type="match status" value="1"/>
</dbReference>
<keyword evidence="3 5" id="KW-1133">Transmembrane helix</keyword>
<feature type="transmembrane region" description="Helical" evidence="5">
    <location>
        <begin position="451"/>
        <end position="470"/>
    </location>
</feature>
<keyword evidence="7" id="KW-1185">Reference proteome</keyword>
<keyword evidence="2 5" id="KW-0812">Transmembrane</keyword>
<dbReference type="InterPro" id="IPR036259">
    <property type="entry name" value="MFS_trans_sf"/>
</dbReference>
<evidence type="ECO:0000313" key="6">
    <source>
        <dbReference type="EMBL" id="KAF2884245.1"/>
    </source>
</evidence>
<feature type="transmembrane region" description="Helical" evidence="5">
    <location>
        <begin position="164"/>
        <end position="186"/>
    </location>
</feature>
<dbReference type="GO" id="GO:0016020">
    <property type="term" value="C:membrane"/>
    <property type="evidence" value="ECO:0007669"/>
    <property type="project" value="UniProtKB-SubCell"/>
</dbReference>
<feature type="transmembrane region" description="Helical" evidence="5">
    <location>
        <begin position="129"/>
        <end position="152"/>
    </location>
</feature>
<dbReference type="GO" id="GO:0022857">
    <property type="term" value="F:transmembrane transporter activity"/>
    <property type="evidence" value="ECO:0007669"/>
    <property type="project" value="InterPro"/>
</dbReference>
<evidence type="ECO:0008006" key="8">
    <source>
        <dbReference type="Google" id="ProtNLM"/>
    </source>
</evidence>
<evidence type="ECO:0000256" key="3">
    <source>
        <dbReference type="ARBA" id="ARBA00022989"/>
    </source>
</evidence>
<feature type="transmembrane region" description="Helical" evidence="5">
    <location>
        <begin position="26"/>
        <end position="46"/>
    </location>
</feature>
<evidence type="ECO:0000313" key="7">
    <source>
        <dbReference type="Proteomes" id="UP000801492"/>
    </source>
</evidence>
<dbReference type="InterPro" id="IPR011701">
    <property type="entry name" value="MFS"/>
</dbReference>